<dbReference type="AlphaFoldDB" id="A0A7T7JH69"/>
<dbReference type="Proteomes" id="UP000429232">
    <property type="component" value="Chromosome"/>
</dbReference>
<evidence type="ECO:0000256" key="1">
    <source>
        <dbReference type="SAM" id="Phobius"/>
    </source>
</evidence>
<accession>A0A7T7JH69</accession>
<evidence type="ECO:0000313" key="3">
    <source>
        <dbReference type="Proteomes" id="UP000429232"/>
    </source>
</evidence>
<sequence>MSSLFTLLSAEFLNLISISIVIALQVAWYFTYSWMQSFAYKALLTWWVFALSELQIIGIALFTISIHILKAALLNPIKRLKGD</sequence>
<keyword evidence="1" id="KW-0472">Membrane</keyword>
<organism evidence="2 3">
    <name type="scientific">Mucilaginibacter ginkgonis</name>
    <dbReference type="NCBI Taxonomy" id="2682091"/>
    <lineage>
        <taxon>Bacteria</taxon>
        <taxon>Pseudomonadati</taxon>
        <taxon>Bacteroidota</taxon>
        <taxon>Sphingobacteriia</taxon>
        <taxon>Sphingobacteriales</taxon>
        <taxon>Sphingobacteriaceae</taxon>
        <taxon>Mucilaginibacter</taxon>
    </lineage>
</organism>
<keyword evidence="3" id="KW-1185">Reference proteome</keyword>
<proteinExistence type="predicted"/>
<name>A0A7T7JH69_9SPHI</name>
<feature type="transmembrane region" description="Helical" evidence="1">
    <location>
        <begin position="12"/>
        <end position="32"/>
    </location>
</feature>
<protein>
    <submittedName>
        <fullName evidence="2">Uncharacterized protein</fullName>
    </submittedName>
</protein>
<dbReference type="RefSeq" id="WP_200230449.1">
    <property type="nucleotide sequence ID" value="NZ_CP066775.1"/>
</dbReference>
<evidence type="ECO:0000313" key="2">
    <source>
        <dbReference type="EMBL" id="QQL49929.1"/>
    </source>
</evidence>
<dbReference type="KEGG" id="mgik:GO620_000310"/>
<keyword evidence="1" id="KW-0812">Transmembrane</keyword>
<gene>
    <name evidence="2" type="ORF">GO620_000310</name>
</gene>
<feature type="transmembrane region" description="Helical" evidence="1">
    <location>
        <begin position="44"/>
        <end position="69"/>
    </location>
</feature>
<keyword evidence="1" id="KW-1133">Transmembrane helix</keyword>
<dbReference type="EMBL" id="CP066775">
    <property type="protein sequence ID" value="QQL49929.1"/>
    <property type="molecule type" value="Genomic_DNA"/>
</dbReference>
<reference evidence="2 3" key="1">
    <citation type="submission" date="2020-12" db="EMBL/GenBank/DDBJ databases">
        <title>HMF7856_wgs.fasta genome submission.</title>
        <authorList>
            <person name="Kang H."/>
            <person name="Kim H."/>
            <person name="Joh K."/>
        </authorList>
    </citation>
    <scope>NUCLEOTIDE SEQUENCE [LARGE SCALE GENOMIC DNA]</scope>
    <source>
        <strain evidence="2 3">HMF7856</strain>
    </source>
</reference>